<organism evidence="1 2">
    <name type="scientific">Streptomyces cremeus</name>
    <dbReference type="NCBI Taxonomy" id="66881"/>
    <lineage>
        <taxon>Bacteria</taxon>
        <taxon>Bacillati</taxon>
        <taxon>Actinomycetota</taxon>
        <taxon>Actinomycetes</taxon>
        <taxon>Kitasatosporales</taxon>
        <taxon>Streptomycetaceae</taxon>
        <taxon>Streptomyces</taxon>
    </lineage>
</organism>
<reference evidence="1 2" key="1">
    <citation type="submission" date="2024-09" db="EMBL/GenBank/DDBJ databases">
        <authorList>
            <person name="Sun Q."/>
            <person name="Mori K."/>
        </authorList>
    </citation>
    <scope>NUCLEOTIDE SEQUENCE [LARGE SCALE GENOMIC DNA]</scope>
    <source>
        <strain evidence="1 2">JCM 4362</strain>
    </source>
</reference>
<dbReference type="EMBL" id="JBHMCR010000009">
    <property type="protein sequence ID" value="MFB9521741.1"/>
    <property type="molecule type" value="Genomic_DNA"/>
</dbReference>
<dbReference type="Proteomes" id="UP001589718">
    <property type="component" value="Unassembled WGS sequence"/>
</dbReference>
<protein>
    <submittedName>
        <fullName evidence="1">Uncharacterized protein</fullName>
    </submittedName>
</protein>
<keyword evidence="2" id="KW-1185">Reference proteome</keyword>
<proteinExistence type="predicted"/>
<sequence length="59" mass="6427">MNTFLDLLAVAFVAVLLALPSLIGHARDLTVDRQLRRAAEARAAEEVKRHARTGFGRAA</sequence>
<accession>A0ABV5PF00</accession>
<comment type="caution">
    <text evidence="1">The sequence shown here is derived from an EMBL/GenBank/DDBJ whole genome shotgun (WGS) entry which is preliminary data.</text>
</comment>
<evidence type="ECO:0000313" key="1">
    <source>
        <dbReference type="EMBL" id="MFB9521741.1"/>
    </source>
</evidence>
<name>A0ABV5PF00_STRCM</name>
<evidence type="ECO:0000313" key="2">
    <source>
        <dbReference type="Proteomes" id="UP001589718"/>
    </source>
</evidence>
<gene>
    <name evidence="1" type="ORF">ACFFTU_17495</name>
</gene>
<dbReference type="RefSeq" id="WP_345228511.1">
    <property type="nucleotide sequence ID" value="NZ_BAAAXE010000015.1"/>
</dbReference>